<accession>A0A9D9H3W9</accession>
<keyword evidence="1" id="KW-0812">Transmembrane</keyword>
<keyword evidence="1" id="KW-0472">Membrane</keyword>
<protein>
    <submittedName>
        <fullName evidence="2">Uncharacterized protein</fullName>
    </submittedName>
</protein>
<evidence type="ECO:0000256" key="1">
    <source>
        <dbReference type="SAM" id="Phobius"/>
    </source>
</evidence>
<gene>
    <name evidence="2" type="ORF">IAC55_00465</name>
</gene>
<proteinExistence type="predicted"/>
<organism evidence="2 3">
    <name type="scientific">Candidatus Fimicola merdigallinarum</name>
    <dbReference type="NCBI Taxonomy" id="2840819"/>
    <lineage>
        <taxon>Bacteria</taxon>
        <taxon>Bacillati</taxon>
        <taxon>Bacillota</taxon>
        <taxon>Clostridia</taxon>
        <taxon>Lachnospirales</taxon>
        <taxon>Lachnospiraceae</taxon>
        <taxon>Lachnospiraceae incertae sedis</taxon>
        <taxon>Candidatus Fimicola</taxon>
    </lineage>
</organism>
<dbReference type="Proteomes" id="UP000823611">
    <property type="component" value="Unassembled WGS sequence"/>
</dbReference>
<feature type="transmembrane region" description="Helical" evidence="1">
    <location>
        <begin position="20"/>
        <end position="40"/>
    </location>
</feature>
<feature type="transmembrane region" description="Helical" evidence="1">
    <location>
        <begin position="52"/>
        <end position="68"/>
    </location>
</feature>
<keyword evidence="1" id="KW-1133">Transmembrane helix</keyword>
<dbReference type="EMBL" id="JADIMX010000010">
    <property type="protein sequence ID" value="MBO8433778.1"/>
    <property type="molecule type" value="Genomic_DNA"/>
</dbReference>
<comment type="caution">
    <text evidence="2">The sequence shown here is derived from an EMBL/GenBank/DDBJ whole genome shotgun (WGS) entry which is preliminary data.</text>
</comment>
<reference evidence="2" key="1">
    <citation type="submission" date="2020-10" db="EMBL/GenBank/DDBJ databases">
        <authorList>
            <person name="Gilroy R."/>
        </authorList>
    </citation>
    <scope>NUCLEOTIDE SEQUENCE</scope>
    <source>
        <strain evidence="2">F6-4510</strain>
    </source>
</reference>
<sequence length="78" mass="9109">MCEFYVIVDNIMERFRTLNAVDINIFKACYITLGLIIGAYTSCKLKRFTPHLLLLFIVAYLYIVIKLVKADVDDLDWD</sequence>
<evidence type="ECO:0000313" key="3">
    <source>
        <dbReference type="Proteomes" id="UP000823611"/>
    </source>
</evidence>
<reference evidence="2" key="2">
    <citation type="journal article" date="2021" name="PeerJ">
        <title>Extensive microbial diversity within the chicken gut microbiome revealed by metagenomics and culture.</title>
        <authorList>
            <person name="Gilroy R."/>
            <person name="Ravi A."/>
            <person name="Getino M."/>
            <person name="Pursley I."/>
            <person name="Horton D.L."/>
            <person name="Alikhan N.F."/>
            <person name="Baker D."/>
            <person name="Gharbi K."/>
            <person name="Hall N."/>
            <person name="Watson M."/>
            <person name="Adriaenssens E.M."/>
            <person name="Foster-Nyarko E."/>
            <person name="Jarju S."/>
            <person name="Secka A."/>
            <person name="Antonio M."/>
            <person name="Oren A."/>
            <person name="Chaudhuri R.R."/>
            <person name="La Ragione R."/>
            <person name="Hildebrand F."/>
            <person name="Pallen M.J."/>
        </authorList>
    </citation>
    <scope>NUCLEOTIDE SEQUENCE</scope>
    <source>
        <strain evidence="2">F6-4510</strain>
    </source>
</reference>
<name>A0A9D9H3W9_9FIRM</name>
<evidence type="ECO:0000313" key="2">
    <source>
        <dbReference type="EMBL" id="MBO8433778.1"/>
    </source>
</evidence>
<dbReference type="AlphaFoldDB" id="A0A9D9H3W9"/>